<dbReference type="EMBL" id="WIUZ02000003">
    <property type="protein sequence ID" value="KAF9789320.1"/>
    <property type="molecule type" value="Genomic_DNA"/>
</dbReference>
<dbReference type="Proteomes" id="UP000736335">
    <property type="component" value="Unassembled WGS sequence"/>
</dbReference>
<organism evidence="1 2">
    <name type="scientific">Thelephora terrestris</name>
    <dbReference type="NCBI Taxonomy" id="56493"/>
    <lineage>
        <taxon>Eukaryota</taxon>
        <taxon>Fungi</taxon>
        <taxon>Dikarya</taxon>
        <taxon>Basidiomycota</taxon>
        <taxon>Agaricomycotina</taxon>
        <taxon>Agaricomycetes</taxon>
        <taxon>Thelephorales</taxon>
        <taxon>Thelephoraceae</taxon>
        <taxon>Thelephora</taxon>
    </lineage>
</organism>
<name>A0A9P6HM19_9AGAM</name>
<evidence type="ECO:0000313" key="2">
    <source>
        <dbReference type="Proteomes" id="UP000736335"/>
    </source>
</evidence>
<keyword evidence="2" id="KW-1185">Reference proteome</keyword>
<evidence type="ECO:0000313" key="1">
    <source>
        <dbReference type="EMBL" id="KAF9789320.1"/>
    </source>
</evidence>
<reference evidence="1" key="2">
    <citation type="submission" date="2020-11" db="EMBL/GenBank/DDBJ databases">
        <authorList>
            <consortium name="DOE Joint Genome Institute"/>
            <person name="Kuo A."/>
            <person name="Miyauchi S."/>
            <person name="Kiss E."/>
            <person name="Drula E."/>
            <person name="Kohler A."/>
            <person name="Sanchez-Garcia M."/>
            <person name="Andreopoulos B."/>
            <person name="Barry K.W."/>
            <person name="Bonito G."/>
            <person name="Buee M."/>
            <person name="Carver A."/>
            <person name="Chen C."/>
            <person name="Cichocki N."/>
            <person name="Clum A."/>
            <person name="Culley D."/>
            <person name="Crous P.W."/>
            <person name="Fauchery L."/>
            <person name="Girlanda M."/>
            <person name="Hayes R."/>
            <person name="Keri Z."/>
            <person name="Labutti K."/>
            <person name="Lipzen A."/>
            <person name="Lombard V."/>
            <person name="Magnuson J."/>
            <person name="Maillard F."/>
            <person name="Morin E."/>
            <person name="Murat C."/>
            <person name="Nolan M."/>
            <person name="Ohm R."/>
            <person name="Pangilinan J."/>
            <person name="Pereira M."/>
            <person name="Perotto S."/>
            <person name="Peter M."/>
            <person name="Riley R."/>
            <person name="Sitrit Y."/>
            <person name="Stielow B."/>
            <person name="Szollosi G."/>
            <person name="Zifcakova L."/>
            <person name="Stursova M."/>
            <person name="Spatafora J.W."/>
            <person name="Tedersoo L."/>
            <person name="Vaario L.-M."/>
            <person name="Yamada A."/>
            <person name="Yan M."/>
            <person name="Wang P."/>
            <person name="Xu J."/>
            <person name="Bruns T."/>
            <person name="Baldrian P."/>
            <person name="Vilgalys R."/>
            <person name="Henrissat B."/>
            <person name="Grigoriev I.V."/>
            <person name="Hibbett D."/>
            <person name="Nagy L.G."/>
            <person name="Martin F.M."/>
        </authorList>
    </citation>
    <scope>NUCLEOTIDE SEQUENCE</scope>
    <source>
        <strain evidence="1">UH-Tt-Lm1</strain>
    </source>
</reference>
<dbReference type="OrthoDB" id="2788229at2759"/>
<proteinExistence type="predicted"/>
<sequence length="340" mass="38956">MSSSHLLPEISDYIVDLLHNEPGTLQRCCLVCKSWIPRARKHLFHKVSFLSLENLEAWKDIFPDPVDSPAHYARFLHIMPAFCTSVVHKSSLPQFQKRLVCSFPLLEDLEAASCKFSKNDDNDAAFRPPTSPPLTGTLELRMNRLESITHQLLELPGGVRFRKLVCTWNCEDDIRWVRALVEKCVDTLECIEIVDMYLGNASINLSKAIRLKEVIFVLEETEDVWTTVALKTITSKHTQFKKVSIFIPVVDPALLGEAIGFFGKTFLDRWMDFDRVLVQLWESHAIHTQAIYLTEQQEKEARDFIGSLLPEMTRRGIVKMVLELDVVVPWRESAMVSTLS</sequence>
<dbReference type="AlphaFoldDB" id="A0A9P6HM19"/>
<evidence type="ECO:0008006" key="3">
    <source>
        <dbReference type="Google" id="ProtNLM"/>
    </source>
</evidence>
<protein>
    <recommendedName>
        <fullName evidence="3">F-box domain-containing protein</fullName>
    </recommendedName>
</protein>
<accession>A0A9P6HM19</accession>
<gene>
    <name evidence="1" type="ORF">BJ322DRAFT_1105182</name>
</gene>
<reference evidence="1" key="1">
    <citation type="journal article" date="2020" name="Nat. Commun.">
        <title>Large-scale genome sequencing of mycorrhizal fungi provides insights into the early evolution of symbiotic traits.</title>
        <authorList>
            <person name="Miyauchi S."/>
            <person name="Kiss E."/>
            <person name="Kuo A."/>
            <person name="Drula E."/>
            <person name="Kohler A."/>
            <person name="Sanchez-Garcia M."/>
            <person name="Morin E."/>
            <person name="Andreopoulos B."/>
            <person name="Barry K.W."/>
            <person name="Bonito G."/>
            <person name="Buee M."/>
            <person name="Carver A."/>
            <person name="Chen C."/>
            <person name="Cichocki N."/>
            <person name="Clum A."/>
            <person name="Culley D."/>
            <person name="Crous P.W."/>
            <person name="Fauchery L."/>
            <person name="Girlanda M."/>
            <person name="Hayes R.D."/>
            <person name="Keri Z."/>
            <person name="LaButti K."/>
            <person name="Lipzen A."/>
            <person name="Lombard V."/>
            <person name="Magnuson J."/>
            <person name="Maillard F."/>
            <person name="Murat C."/>
            <person name="Nolan M."/>
            <person name="Ohm R.A."/>
            <person name="Pangilinan J."/>
            <person name="Pereira M.F."/>
            <person name="Perotto S."/>
            <person name="Peter M."/>
            <person name="Pfister S."/>
            <person name="Riley R."/>
            <person name="Sitrit Y."/>
            <person name="Stielow J.B."/>
            <person name="Szollosi G."/>
            <person name="Zifcakova L."/>
            <person name="Stursova M."/>
            <person name="Spatafora J.W."/>
            <person name="Tedersoo L."/>
            <person name="Vaario L.M."/>
            <person name="Yamada A."/>
            <person name="Yan M."/>
            <person name="Wang P."/>
            <person name="Xu J."/>
            <person name="Bruns T."/>
            <person name="Baldrian P."/>
            <person name="Vilgalys R."/>
            <person name="Dunand C."/>
            <person name="Henrissat B."/>
            <person name="Grigoriev I.V."/>
            <person name="Hibbett D."/>
            <person name="Nagy L.G."/>
            <person name="Martin F.M."/>
        </authorList>
    </citation>
    <scope>NUCLEOTIDE SEQUENCE</scope>
    <source>
        <strain evidence="1">UH-Tt-Lm1</strain>
    </source>
</reference>
<comment type="caution">
    <text evidence="1">The sequence shown here is derived from an EMBL/GenBank/DDBJ whole genome shotgun (WGS) entry which is preliminary data.</text>
</comment>